<organism evidence="4 5">
    <name type="scientific">Musa troglodytarum</name>
    <name type="common">fe'i banana</name>
    <dbReference type="NCBI Taxonomy" id="320322"/>
    <lineage>
        <taxon>Eukaryota</taxon>
        <taxon>Viridiplantae</taxon>
        <taxon>Streptophyta</taxon>
        <taxon>Embryophyta</taxon>
        <taxon>Tracheophyta</taxon>
        <taxon>Spermatophyta</taxon>
        <taxon>Magnoliopsida</taxon>
        <taxon>Liliopsida</taxon>
        <taxon>Zingiberales</taxon>
        <taxon>Musaceae</taxon>
        <taxon>Musa</taxon>
    </lineage>
</organism>
<dbReference type="PANTHER" id="PTHR33124">
    <property type="entry name" value="TRANSCRIPTION FACTOR IBH1-LIKE 1"/>
    <property type="match status" value="1"/>
</dbReference>
<dbReference type="OrthoDB" id="1363133at2759"/>
<keyword evidence="1" id="KW-0805">Transcription regulation</keyword>
<dbReference type="EMBL" id="CP097510">
    <property type="protein sequence ID" value="URE41659.1"/>
    <property type="molecule type" value="Genomic_DNA"/>
</dbReference>
<evidence type="ECO:0000313" key="4">
    <source>
        <dbReference type="EMBL" id="URE41659.1"/>
    </source>
</evidence>
<keyword evidence="5" id="KW-1185">Reference proteome</keyword>
<dbReference type="PANTHER" id="PTHR33124:SF34">
    <property type="entry name" value="OS08G0444500 PROTEIN"/>
    <property type="match status" value="1"/>
</dbReference>
<dbReference type="Proteomes" id="UP001055439">
    <property type="component" value="Chromosome 8"/>
</dbReference>
<dbReference type="InterPro" id="IPR044660">
    <property type="entry name" value="IBH1-like"/>
</dbReference>
<gene>
    <name evidence="4" type="ORF">MUK42_05302</name>
</gene>
<evidence type="ECO:0000256" key="1">
    <source>
        <dbReference type="ARBA" id="ARBA00023015"/>
    </source>
</evidence>
<evidence type="ECO:0000256" key="2">
    <source>
        <dbReference type="ARBA" id="ARBA00023163"/>
    </source>
</evidence>
<dbReference type="AlphaFoldDB" id="A0A9E7L8J9"/>
<keyword evidence="2" id="KW-0804">Transcription</keyword>
<proteinExistence type="predicted"/>
<feature type="compositionally biased region" description="Basic residues" evidence="3">
    <location>
        <begin position="9"/>
        <end position="21"/>
    </location>
</feature>
<accession>A0A9E7L8J9</accession>
<evidence type="ECO:0000256" key="3">
    <source>
        <dbReference type="SAM" id="MobiDB-lite"/>
    </source>
</evidence>
<dbReference type="GO" id="GO:0006355">
    <property type="term" value="P:regulation of DNA-templated transcription"/>
    <property type="evidence" value="ECO:0007669"/>
    <property type="project" value="InterPro"/>
</dbReference>
<reference evidence="4" key="1">
    <citation type="submission" date="2022-05" db="EMBL/GenBank/DDBJ databases">
        <title>The Musa troglodytarum L. genome provides insights into the mechanism of non-climacteric behaviour and enrichment of carotenoids.</title>
        <authorList>
            <person name="Wang J."/>
        </authorList>
    </citation>
    <scope>NUCLEOTIDE SEQUENCE</scope>
    <source>
        <tissue evidence="4">Leaf</tissue>
    </source>
</reference>
<protein>
    <submittedName>
        <fullName evidence="4">Uncharacterized protein</fullName>
    </submittedName>
</protein>
<sequence>MRREPSPSLRRKGMAPLRKKKSHEGLVLKKLRKLKRIVPGSKNVGLEVLLQRTANYIYFLELQVFVLGSMSSL</sequence>
<name>A0A9E7L8J9_9LILI</name>
<feature type="region of interest" description="Disordered" evidence="3">
    <location>
        <begin position="1"/>
        <end position="21"/>
    </location>
</feature>
<evidence type="ECO:0000313" key="5">
    <source>
        <dbReference type="Proteomes" id="UP001055439"/>
    </source>
</evidence>